<evidence type="ECO:0000313" key="16">
    <source>
        <dbReference type="EMBL" id="KAF7178791.1"/>
    </source>
</evidence>
<feature type="region of interest" description="Disordered" evidence="13">
    <location>
        <begin position="718"/>
        <end position="968"/>
    </location>
</feature>
<dbReference type="GO" id="GO:0003677">
    <property type="term" value="F:DNA binding"/>
    <property type="evidence" value="ECO:0007669"/>
    <property type="project" value="UniProtKB-KW"/>
</dbReference>
<name>A0A8H6QVT1_9EURO</name>
<feature type="transmembrane region" description="Helical" evidence="14">
    <location>
        <begin position="1307"/>
        <end position="1338"/>
    </location>
</feature>
<feature type="compositionally biased region" description="Basic and acidic residues" evidence="13">
    <location>
        <begin position="944"/>
        <end position="957"/>
    </location>
</feature>
<feature type="compositionally biased region" description="Polar residues" evidence="13">
    <location>
        <begin position="150"/>
        <end position="165"/>
    </location>
</feature>
<feature type="compositionally biased region" description="Polar residues" evidence="13">
    <location>
        <begin position="14"/>
        <end position="23"/>
    </location>
</feature>
<dbReference type="Pfam" id="PF04082">
    <property type="entry name" value="Fungal_trans"/>
    <property type="match status" value="1"/>
</dbReference>
<dbReference type="FunFam" id="4.10.240.10:FF:000003">
    <property type="entry name" value="C6 transcription factor (Leu3)"/>
    <property type="match status" value="1"/>
</dbReference>
<dbReference type="InterPro" id="IPR029058">
    <property type="entry name" value="AB_hydrolase_fold"/>
</dbReference>
<keyword evidence="17" id="KW-1185">Reference proteome</keyword>
<gene>
    <name evidence="16" type="ORF">CNMCM7691_007610</name>
</gene>
<dbReference type="GO" id="GO:0000981">
    <property type="term" value="F:DNA-binding transcription factor activity, RNA polymerase II-specific"/>
    <property type="evidence" value="ECO:0007669"/>
    <property type="project" value="InterPro"/>
</dbReference>
<keyword evidence="6" id="KW-0862">Zinc</keyword>
<dbReference type="PANTHER" id="PTHR17920:SF3">
    <property type="entry name" value="TRANSMEMBRANE AND COILED-COIL DOMAIN-CONTAINING PROTEIN 4"/>
    <property type="match status" value="1"/>
</dbReference>
<dbReference type="InterPro" id="IPR036864">
    <property type="entry name" value="Zn2-C6_fun-type_DNA-bd_sf"/>
</dbReference>
<feature type="compositionally biased region" description="Basic and acidic residues" evidence="13">
    <location>
        <begin position="819"/>
        <end position="832"/>
    </location>
</feature>
<dbReference type="SUPFAM" id="SSF57701">
    <property type="entry name" value="Zn2/Cys6 DNA-binding domain"/>
    <property type="match status" value="1"/>
</dbReference>
<dbReference type="PANTHER" id="PTHR17920">
    <property type="entry name" value="TRANSMEMBRANE AND COILED-COIL DOMAIN-CONTAINING PROTEIN 4 TMCO4"/>
    <property type="match status" value="1"/>
</dbReference>
<dbReference type="GO" id="GO:0006351">
    <property type="term" value="P:DNA-templated transcription"/>
    <property type="evidence" value="ECO:0007669"/>
    <property type="project" value="InterPro"/>
</dbReference>
<comment type="subcellular location">
    <subcellularLocation>
        <location evidence="2">Membrane</location>
        <topology evidence="2">Multi-pass membrane protein</topology>
    </subcellularLocation>
    <subcellularLocation>
        <location evidence="1">Nucleus</location>
    </subcellularLocation>
</comment>
<feature type="region of interest" description="Disordered" evidence="13">
    <location>
        <begin position="91"/>
        <end position="171"/>
    </location>
</feature>
<feature type="compositionally biased region" description="Polar residues" evidence="13">
    <location>
        <begin position="762"/>
        <end position="790"/>
    </location>
</feature>
<keyword evidence="10 14" id="KW-0472">Membrane</keyword>
<evidence type="ECO:0000256" key="11">
    <source>
        <dbReference type="ARBA" id="ARBA00023163"/>
    </source>
</evidence>
<dbReference type="InterPro" id="IPR007219">
    <property type="entry name" value="XnlR_reg_dom"/>
</dbReference>
<dbReference type="GO" id="GO:0008270">
    <property type="term" value="F:zinc ion binding"/>
    <property type="evidence" value="ECO:0007669"/>
    <property type="project" value="InterPro"/>
</dbReference>
<dbReference type="SUPFAM" id="SSF53474">
    <property type="entry name" value="alpha/beta-Hydrolases"/>
    <property type="match status" value="1"/>
</dbReference>
<dbReference type="InterPro" id="IPR007941">
    <property type="entry name" value="DUF726"/>
</dbReference>
<dbReference type="EMBL" id="JACBAG010001874">
    <property type="protein sequence ID" value="KAF7178791.1"/>
    <property type="molecule type" value="Genomic_DNA"/>
</dbReference>
<accession>A0A8H6QVT1</accession>
<evidence type="ECO:0000256" key="14">
    <source>
        <dbReference type="SAM" id="Phobius"/>
    </source>
</evidence>
<dbReference type="GO" id="GO:0005634">
    <property type="term" value="C:nucleus"/>
    <property type="evidence" value="ECO:0007669"/>
    <property type="project" value="UniProtKB-SubCell"/>
</dbReference>
<feature type="compositionally biased region" description="Basic and acidic residues" evidence="13">
    <location>
        <begin position="111"/>
        <end position="124"/>
    </location>
</feature>
<keyword evidence="7 14" id="KW-1133">Transmembrane helix</keyword>
<dbReference type="CDD" id="cd00067">
    <property type="entry name" value="GAL4"/>
    <property type="match status" value="1"/>
</dbReference>
<evidence type="ECO:0000256" key="8">
    <source>
        <dbReference type="ARBA" id="ARBA00023015"/>
    </source>
</evidence>
<evidence type="ECO:0000256" key="7">
    <source>
        <dbReference type="ARBA" id="ARBA00022989"/>
    </source>
</evidence>
<feature type="region of interest" description="Disordered" evidence="13">
    <location>
        <begin position="1"/>
        <end position="23"/>
    </location>
</feature>
<evidence type="ECO:0000256" key="13">
    <source>
        <dbReference type="SAM" id="MobiDB-lite"/>
    </source>
</evidence>
<evidence type="ECO:0000256" key="2">
    <source>
        <dbReference type="ARBA" id="ARBA00004141"/>
    </source>
</evidence>
<evidence type="ECO:0000256" key="6">
    <source>
        <dbReference type="ARBA" id="ARBA00022833"/>
    </source>
</evidence>
<dbReference type="CDD" id="cd12148">
    <property type="entry name" value="fungal_TF_MHR"/>
    <property type="match status" value="1"/>
</dbReference>
<proteinExistence type="inferred from homology"/>
<keyword evidence="9" id="KW-0238">DNA-binding</keyword>
<evidence type="ECO:0000256" key="1">
    <source>
        <dbReference type="ARBA" id="ARBA00004123"/>
    </source>
</evidence>
<evidence type="ECO:0000256" key="5">
    <source>
        <dbReference type="ARBA" id="ARBA00022723"/>
    </source>
</evidence>
<keyword evidence="8" id="KW-0805">Transcription regulation</keyword>
<comment type="similarity">
    <text evidence="3">Belongs to the TMCO4 family.</text>
</comment>
<sequence length="1886" mass="207647">MSASSDVMPADGGRSQQTAPSLQLNRSCESCRGLKVRCIPDPTTANQCQRCTKTGRVCIFVAPQRRRPRKRTDSRVAQLEREMRQMRSLLKDRLHADDSSAESVDSENDESPEHDSGIESKEHLSSIPEASSSVSTSTRHTDQSHGVPLSSYSNVTESSSASIPSFTPGFSGHSPEMPIGDDIIDRGVIPLEYANELVAFFIRDLMAFAPVIVLPPETTASHLRHFKPVLFLSIIAAAAIAVDASVAAVLNRELVRLYAERFFIQGEKSLELVQALVLMTVFYYPPDSPMKLQHFQYTHIAATMALEIGLASKRRVSPKASGKKDKRNAYDEQMAEQARAILECYHLASTVAMKTRRPNLLLFNDWMSECVKHLEKSPNVIDRHMATWFELQRIVDEAMASFGLDDTSSTTPLTESRVQAVLRWFDNRMLNWKKNTPADMLTVSMSFEYHYTNLAVYELGIGEGYRDPDAIKQEYYTLPRPEGDRRNQRASTPLSAIRVDLTIKWMHTAHEMLNFFLSCDNELMRKLPNLIYTRVGVALMSLLKIYFTVISGGLGEFVTPESVKVEMYLNAIARRLTEASGGQKYKIPSRWYFVLAIKARNWYDRLQQRQAQRESGFASQMEAGQSIQMQMPAHTLQHLGPINPNCSTESLVVDAGIPQGPPYSNMGSAYGAPVAMNQMWHVDPNYAPTSLSYQYPEYQPPTLQSQYGIREALNDPEQHTTGAQFDKSKYPSEPVWDKGSTTKVAVDAPPTGKIAAIDHSVDSSTDPPQPDSQASGDTQSSAVSTLPNNDQTDDRRNGEAGVKTPGGKRPGGNPTLEVNKADADVAELERRPGGNPTLEDNKADADVAGLDDFGLPIPVRPKAARRSEEDESLEEDEPFHDVEETPKSETTSSEKDKPTTSHDIPCENDRQSTPPPAYSSLDIHDSVHQSSPTHKRHSSLKPSEWSHQRLTENKEANLESDDESDGEWKEMPALGEFDVYDDYGRLVARGAKEEGDEAVYQGLGGAGKGYTRVQLDEDAQSATSLDQDTSYLFKEAAGNSVGVEGEELRDPPSQLQATKDLLTESQRIAYVGVTRLEIYQMTEDLEKVPTTKASRKAKQKAADAMRKWGQTVMGRIYTHMEIDPAEQIMIEQLAEHGVQPADLVRPLMQNARVRNPMADELDSPKASRSSSASRGLKGNSRASLSTEPEGTSEPTSPPPYEMHEDDDLPEVRTPSQMPTSAKIDIDLRWTVLCDLFLVLISDSAYDARSRSLLERVGKSMEVSWLQIARFEKRVIDALEMQEAAEKETWDESEHMENRRKMALKRKYMVMGLATVGGGLIIGLSAGLLAPVIGAGLAAGFTTVGISGTSAFLGGAGGTALIASGATLTGSTIGLRASHRRTGAVQTFEYRPLHNNKRVNLIVAISGWMTGKVDDVRLPFSTVDPIMGDLYSVLWEPEMLQSMGATINILATEALTQGLQQVLGSTVLMALMASLQLPLVLTKLSYLIDNPWNVSLARANAAGLILADSLMDHNLGKRPVTLLGFSLGARVIFSCLKELADKGASGLIQNVYLFGAPVVANKDEFIKARSVVSGRFVNGYSSNDWILGYLFRATSGGIMRVAGIAPVEGIPGLENVDVTNLVNGHMDYRTAIPRLLKEVGWEVLSEEFAEIEDPDPENHGERQRELIREIDEARKAAEAQPEKKRFGLFKRGKLAEKKGWETYDVKRSDSFPRESTDSNGTGTVLFDIDAIRAELASEMIEVRQLESTLPPMKLDLNSPSTQSPAAGTPSEYRASKDGHTTPSVPQTPVENSLGHSASQKAQSPPPHPEQINMTFDTSYDSPLQRSHSSFEPAAYDSYPTRPALRSSVTMPTSVGASAVGAMAVEPNAWADHEFGHGEEGEISMTFE</sequence>
<dbReference type="SMART" id="SM00066">
    <property type="entry name" value="GAL4"/>
    <property type="match status" value="1"/>
</dbReference>
<feature type="compositionally biased region" description="Basic and acidic residues" evidence="13">
    <location>
        <begin position="879"/>
        <end position="910"/>
    </location>
</feature>
<dbReference type="GO" id="GO:0001216">
    <property type="term" value="F:DNA-binding transcription activator activity"/>
    <property type="evidence" value="ECO:0007669"/>
    <property type="project" value="UniProtKB-ARBA"/>
</dbReference>
<keyword evidence="4 14" id="KW-0812">Transmembrane</keyword>
<evidence type="ECO:0000313" key="17">
    <source>
        <dbReference type="Proteomes" id="UP000641853"/>
    </source>
</evidence>
<feature type="compositionally biased region" description="Low complexity" evidence="13">
    <location>
        <begin position="1185"/>
        <end position="1194"/>
    </location>
</feature>
<evidence type="ECO:0000256" key="12">
    <source>
        <dbReference type="ARBA" id="ARBA00023242"/>
    </source>
</evidence>
<dbReference type="Pfam" id="PF05277">
    <property type="entry name" value="DUF726"/>
    <property type="match status" value="1"/>
</dbReference>
<feature type="compositionally biased region" description="Polar residues" evidence="13">
    <location>
        <begin position="1779"/>
        <end position="1801"/>
    </location>
</feature>
<dbReference type="Proteomes" id="UP000641853">
    <property type="component" value="Unassembled WGS sequence"/>
</dbReference>
<comment type="caution">
    <text evidence="16">The sequence shown here is derived from an EMBL/GenBank/DDBJ whole genome shotgun (WGS) entry which is preliminary data.</text>
</comment>
<dbReference type="PROSITE" id="PS00463">
    <property type="entry name" value="ZN2_CY6_FUNGAL_1"/>
    <property type="match status" value="1"/>
</dbReference>
<evidence type="ECO:0000256" key="3">
    <source>
        <dbReference type="ARBA" id="ARBA00009824"/>
    </source>
</evidence>
<evidence type="ECO:0000256" key="10">
    <source>
        <dbReference type="ARBA" id="ARBA00023136"/>
    </source>
</evidence>
<protein>
    <recommendedName>
        <fullName evidence="15">Zn(2)-C6 fungal-type domain-containing protein</fullName>
    </recommendedName>
</protein>
<feature type="compositionally biased region" description="Polar residues" evidence="13">
    <location>
        <begin position="128"/>
        <end position="138"/>
    </location>
</feature>
<keyword evidence="12" id="KW-0539">Nucleus</keyword>
<feature type="compositionally biased region" description="Polar residues" evidence="13">
    <location>
        <begin position="1810"/>
        <end position="1828"/>
    </location>
</feature>
<evidence type="ECO:0000256" key="4">
    <source>
        <dbReference type="ARBA" id="ARBA00022692"/>
    </source>
</evidence>
<evidence type="ECO:0000256" key="9">
    <source>
        <dbReference type="ARBA" id="ARBA00023125"/>
    </source>
</evidence>
<dbReference type="Gene3D" id="4.10.240.10">
    <property type="entry name" value="Zn(2)-C6 fungal-type DNA-binding domain"/>
    <property type="match status" value="1"/>
</dbReference>
<feature type="compositionally biased region" description="Acidic residues" evidence="13">
    <location>
        <begin position="869"/>
        <end position="878"/>
    </location>
</feature>
<dbReference type="InterPro" id="IPR001138">
    <property type="entry name" value="Zn2Cys6_DnaBD"/>
</dbReference>
<evidence type="ECO:0000259" key="15">
    <source>
        <dbReference type="PROSITE" id="PS00463"/>
    </source>
</evidence>
<feature type="region of interest" description="Disordered" evidence="13">
    <location>
        <begin position="1156"/>
        <end position="1217"/>
    </location>
</feature>
<keyword evidence="5" id="KW-0479">Metal-binding</keyword>
<feature type="domain" description="Zn(2)-C6 fungal-type" evidence="15">
    <location>
        <begin position="27"/>
        <end position="58"/>
    </location>
</feature>
<feature type="region of interest" description="Disordered" evidence="13">
    <location>
        <begin position="1750"/>
        <end position="1840"/>
    </location>
</feature>
<reference evidence="16" key="1">
    <citation type="submission" date="2020-06" db="EMBL/GenBank/DDBJ databases">
        <title>Draft genome sequences of strains closely related to Aspergillus parafelis and Aspergillus hiratsukae.</title>
        <authorList>
            <person name="Dos Santos R.A.C."/>
            <person name="Rivero-Menendez O."/>
            <person name="Steenwyk J.L."/>
            <person name="Mead M.E."/>
            <person name="Goldman G.H."/>
            <person name="Alastruey-Izquierdo A."/>
            <person name="Rokas A."/>
        </authorList>
    </citation>
    <scope>NUCLEOTIDE SEQUENCE</scope>
    <source>
        <strain evidence="16">CNM-CM7691</strain>
    </source>
</reference>
<organism evidence="16 17">
    <name type="scientific">Aspergillus felis</name>
    <dbReference type="NCBI Taxonomy" id="1287682"/>
    <lineage>
        <taxon>Eukaryota</taxon>
        <taxon>Fungi</taxon>
        <taxon>Dikarya</taxon>
        <taxon>Ascomycota</taxon>
        <taxon>Pezizomycotina</taxon>
        <taxon>Eurotiomycetes</taxon>
        <taxon>Eurotiomycetidae</taxon>
        <taxon>Eurotiales</taxon>
        <taxon>Aspergillaceae</taxon>
        <taxon>Aspergillus</taxon>
        <taxon>Aspergillus subgen. Fumigati</taxon>
    </lineage>
</organism>
<keyword evidence="11" id="KW-0804">Transcription</keyword>
<dbReference type="GO" id="GO:0016020">
    <property type="term" value="C:membrane"/>
    <property type="evidence" value="ECO:0007669"/>
    <property type="project" value="UniProtKB-SubCell"/>
</dbReference>